<proteinExistence type="inferred from homology"/>
<evidence type="ECO:0000256" key="1">
    <source>
        <dbReference type="ARBA" id="ARBA00004123"/>
    </source>
</evidence>
<evidence type="ECO:0000256" key="4">
    <source>
        <dbReference type="PIRNR" id="PIRNR000777"/>
    </source>
</evidence>
<dbReference type="PIRSF" id="PIRSF000777">
    <property type="entry name" value="RNA_polIII_C31"/>
    <property type="match status" value="1"/>
</dbReference>
<accession>A0AAV9HMJ4</accession>
<dbReference type="GO" id="GO:0005666">
    <property type="term" value="C:RNA polymerase III complex"/>
    <property type="evidence" value="ECO:0007669"/>
    <property type="project" value="UniProtKB-UniRule"/>
</dbReference>
<dbReference type="AlphaFoldDB" id="A0AAV9HMJ4"/>
<keyword evidence="6" id="KW-0804">Transcription</keyword>
<reference evidence="6" key="2">
    <citation type="submission" date="2023-06" db="EMBL/GenBank/DDBJ databases">
        <authorList>
            <consortium name="Lawrence Berkeley National Laboratory"/>
            <person name="Mondo S.J."/>
            <person name="Hensen N."/>
            <person name="Bonometti L."/>
            <person name="Westerberg I."/>
            <person name="Brannstrom I.O."/>
            <person name="Guillou S."/>
            <person name="Cros-Aarteil S."/>
            <person name="Calhoun S."/>
            <person name="Haridas S."/>
            <person name="Kuo A."/>
            <person name="Pangilinan J."/>
            <person name="Riley R."/>
            <person name="Labutti K."/>
            <person name="Andreopoulos B."/>
            <person name="Lipzen A."/>
            <person name="Chen C."/>
            <person name="Yanf M."/>
            <person name="Daum C."/>
            <person name="Ng V."/>
            <person name="Clum A."/>
            <person name="Steindorff A."/>
            <person name="Ohm R."/>
            <person name="Martin F."/>
            <person name="Silar P."/>
            <person name="Natvig D."/>
            <person name="Lalanne C."/>
            <person name="Gautier V."/>
            <person name="Ament-Velasquez S.L."/>
            <person name="Kruys A."/>
            <person name="Hutchinson M.I."/>
            <person name="Powell A.J."/>
            <person name="Barry K."/>
            <person name="Miller A.N."/>
            <person name="Grigoriev I.V."/>
            <person name="Debuchy R."/>
            <person name="Gladieux P."/>
            <person name="Thoren M.H."/>
            <person name="Johannesson H."/>
        </authorList>
    </citation>
    <scope>NUCLEOTIDE SEQUENCE</scope>
    <source>
        <strain evidence="6">PSN324</strain>
    </source>
</reference>
<dbReference type="GO" id="GO:0006383">
    <property type="term" value="P:transcription by RNA polymerase III"/>
    <property type="evidence" value="ECO:0007669"/>
    <property type="project" value="UniProtKB-UniRule"/>
</dbReference>
<dbReference type="InterPro" id="IPR024661">
    <property type="entry name" value="RNA_pol_III_Rpc31"/>
</dbReference>
<comment type="subcellular location">
    <subcellularLocation>
        <location evidence="1 4">Nucleus</location>
    </subcellularLocation>
</comment>
<evidence type="ECO:0000313" key="6">
    <source>
        <dbReference type="EMBL" id="KAK4461116.1"/>
    </source>
</evidence>
<comment type="similarity">
    <text evidence="2 4">Belongs to the eukaryotic RPC7 RNA polymerase subunit family.</text>
</comment>
<comment type="caution">
    <text evidence="6">The sequence shown here is derived from an EMBL/GenBank/DDBJ whole genome shotgun (WGS) entry which is preliminary data.</text>
</comment>
<feature type="region of interest" description="Disordered" evidence="5">
    <location>
        <begin position="225"/>
        <end position="297"/>
    </location>
</feature>
<evidence type="ECO:0000313" key="7">
    <source>
        <dbReference type="Proteomes" id="UP001321749"/>
    </source>
</evidence>
<sequence>MSGRGRGGFRGGRGGRGGRPTNGTRTLGRDDAPFQIDADVDVVLDGKPSELFPPYDVPKAPNLTKKEEKQVQNFLVFREQCHDSPLYTEARAWNKGTTGANKRTYGQEQINKRYQEENFVDPFTAVPMYTQQFLVAPRTLPDLSSRPFAKEFFPPELHSTLDGTSSNKRRKLGKSLGLSNITSYKTAEDLDLEQLAAGMLLDASTEEGAQDSLKKALEFVKNAEEAGEDGVLYGDEDDDWVKNNGDNEDGEGGEGQEEVEDEYDDESEDDYNAEQYFDGNQDDDFDDEGVDDGDAYF</sequence>
<comment type="function">
    <text evidence="4">DNA-dependent RNA polymerase catalyzes the transcription of DNA into RNA using the four ribonucleoside triphosphates as substrates. Specific peripheric component of RNA polymerase III which synthesizes small RNAs, such as 5S rRNA and tRNAs.</text>
</comment>
<evidence type="ECO:0000256" key="3">
    <source>
        <dbReference type="ARBA" id="ARBA00023242"/>
    </source>
</evidence>
<dbReference type="EMBL" id="MU864997">
    <property type="protein sequence ID" value="KAK4461116.1"/>
    <property type="molecule type" value="Genomic_DNA"/>
</dbReference>
<organism evidence="6 7">
    <name type="scientific">Cladorrhinum samala</name>
    <dbReference type="NCBI Taxonomy" id="585594"/>
    <lineage>
        <taxon>Eukaryota</taxon>
        <taxon>Fungi</taxon>
        <taxon>Dikarya</taxon>
        <taxon>Ascomycota</taxon>
        <taxon>Pezizomycotina</taxon>
        <taxon>Sordariomycetes</taxon>
        <taxon>Sordariomycetidae</taxon>
        <taxon>Sordariales</taxon>
        <taxon>Podosporaceae</taxon>
        <taxon>Cladorrhinum</taxon>
    </lineage>
</organism>
<reference evidence="6" key="1">
    <citation type="journal article" date="2023" name="Mol. Phylogenet. Evol.">
        <title>Genome-scale phylogeny and comparative genomics of the fungal order Sordariales.</title>
        <authorList>
            <person name="Hensen N."/>
            <person name="Bonometti L."/>
            <person name="Westerberg I."/>
            <person name="Brannstrom I.O."/>
            <person name="Guillou S."/>
            <person name="Cros-Aarteil S."/>
            <person name="Calhoun S."/>
            <person name="Haridas S."/>
            <person name="Kuo A."/>
            <person name="Mondo S."/>
            <person name="Pangilinan J."/>
            <person name="Riley R."/>
            <person name="LaButti K."/>
            <person name="Andreopoulos B."/>
            <person name="Lipzen A."/>
            <person name="Chen C."/>
            <person name="Yan M."/>
            <person name="Daum C."/>
            <person name="Ng V."/>
            <person name="Clum A."/>
            <person name="Steindorff A."/>
            <person name="Ohm R.A."/>
            <person name="Martin F."/>
            <person name="Silar P."/>
            <person name="Natvig D.O."/>
            <person name="Lalanne C."/>
            <person name="Gautier V."/>
            <person name="Ament-Velasquez S.L."/>
            <person name="Kruys A."/>
            <person name="Hutchinson M.I."/>
            <person name="Powell A.J."/>
            <person name="Barry K."/>
            <person name="Miller A.N."/>
            <person name="Grigoriev I.V."/>
            <person name="Debuchy R."/>
            <person name="Gladieux P."/>
            <person name="Hiltunen Thoren M."/>
            <person name="Johannesson H."/>
        </authorList>
    </citation>
    <scope>NUCLEOTIDE SEQUENCE</scope>
    <source>
        <strain evidence="6">PSN324</strain>
    </source>
</reference>
<evidence type="ECO:0000256" key="5">
    <source>
        <dbReference type="SAM" id="MobiDB-lite"/>
    </source>
</evidence>
<feature type="compositionally biased region" description="Acidic residues" evidence="5">
    <location>
        <begin position="280"/>
        <end position="297"/>
    </location>
</feature>
<dbReference type="PANTHER" id="PTHR15367">
    <property type="entry name" value="DNA-DIRECTED RNA POLYMERASE III"/>
    <property type="match status" value="1"/>
</dbReference>
<gene>
    <name evidence="6" type="ORF">QBC42DRAFT_228048</name>
</gene>
<feature type="region of interest" description="Disordered" evidence="5">
    <location>
        <begin position="1"/>
        <end position="33"/>
    </location>
</feature>
<keyword evidence="3 4" id="KW-0539">Nucleus</keyword>
<comment type="subunit">
    <text evidence="4">Component of the RNA polymerase III (Pol III) complex.</text>
</comment>
<dbReference type="Proteomes" id="UP001321749">
    <property type="component" value="Unassembled WGS sequence"/>
</dbReference>
<feature type="compositionally biased region" description="Acidic residues" evidence="5">
    <location>
        <begin position="246"/>
        <end position="272"/>
    </location>
</feature>
<protein>
    <recommendedName>
        <fullName evidence="4">DNA-directed RNA polymerase III subunit</fullName>
    </recommendedName>
</protein>
<keyword evidence="6" id="KW-0240">DNA-directed RNA polymerase</keyword>
<dbReference type="PANTHER" id="PTHR15367:SF2">
    <property type="entry name" value="DNA-DIRECTED RNA POLYMERASE III SUBUNIT"/>
    <property type="match status" value="1"/>
</dbReference>
<dbReference type="Pfam" id="PF11705">
    <property type="entry name" value="RNA_pol_3_Rpc31"/>
    <property type="match status" value="1"/>
</dbReference>
<evidence type="ECO:0000256" key="2">
    <source>
        <dbReference type="ARBA" id="ARBA00008352"/>
    </source>
</evidence>
<keyword evidence="7" id="KW-1185">Reference proteome</keyword>
<feature type="compositionally biased region" description="Gly residues" evidence="5">
    <location>
        <begin position="1"/>
        <end position="20"/>
    </location>
</feature>
<name>A0AAV9HMJ4_9PEZI</name>